<evidence type="ECO:0000313" key="4">
    <source>
        <dbReference type="Proteomes" id="UP000316304"/>
    </source>
</evidence>
<reference evidence="3 4" key="1">
    <citation type="submission" date="2019-02" db="EMBL/GenBank/DDBJ databases">
        <title>Deep-cultivation of Planctomycetes and their phenomic and genomic characterization uncovers novel biology.</title>
        <authorList>
            <person name="Wiegand S."/>
            <person name="Jogler M."/>
            <person name="Boedeker C."/>
            <person name="Pinto D."/>
            <person name="Vollmers J."/>
            <person name="Rivas-Marin E."/>
            <person name="Kohn T."/>
            <person name="Peeters S.H."/>
            <person name="Heuer A."/>
            <person name="Rast P."/>
            <person name="Oberbeckmann S."/>
            <person name="Bunk B."/>
            <person name="Jeske O."/>
            <person name="Meyerdierks A."/>
            <person name="Storesund J.E."/>
            <person name="Kallscheuer N."/>
            <person name="Luecker S."/>
            <person name="Lage O.M."/>
            <person name="Pohl T."/>
            <person name="Merkel B.J."/>
            <person name="Hornburger P."/>
            <person name="Mueller R.-W."/>
            <person name="Bruemmer F."/>
            <person name="Labrenz M."/>
            <person name="Spormann A.M."/>
            <person name="Op Den Camp H."/>
            <person name="Overmann J."/>
            <person name="Amann R."/>
            <person name="Jetten M.S.M."/>
            <person name="Mascher T."/>
            <person name="Medema M.H."/>
            <person name="Devos D.P."/>
            <person name="Kaster A.-K."/>
            <person name="Ovreas L."/>
            <person name="Rohde M."/>
            <person name="Galperin M.Y."/>
            <person name="Jogler C."/>
        </authorList>
    </citation>
    <scope>NUCLEOTIDE SEQUENCE [LARGE SCALE GENOMIC DNA]</scope>
    <source>
        <strain evidence="3 4">Pla52o</strain>
    </source>
</reference>
<protein>
    <submittedName>
        <fullName evidence="3">Autotransporter beta-domain protein</fullName>
    </submittedName>
</protein>
<dbReference type="SUPFAM" id="SSF103515">
    <property type="entry name" value="Autotransporter"/>
    <property type="match status" value="1"/>
</dbReference>
<dbReference type="Pfam" id="PF03797">
    <property type="entry name" value="Autotransporter"/>
    <property type="match status" value="1"/>
</dbReference>
<name>A0A5C6BSQ2_9BACT</name>
<dbReference type="OrthoDB" id="215676at2"/>
<keyword evidence="1" id="KW-0732">Signal</keyword>
<dbReference type="AlphaFoldDB" id="A0A5C6BSQ2"/>
<comment type="caution">
    <text evidence="3">The sequence shown here is derived from an EMBL/GenBank/DDBJ whole genome shotgun (WGS) entry which is preliminary data.</text>
</comment>
<organism evidence="3 4">
    <name type="scientific">Novipirellula galeiformis</name>
    <dbReference type="NCBI Taxonomy" id="2528004"/>
    <lineage>
        <taxon>Bacteria</taxon>
        <taxon>Pseudomonadati</taxon>
        <taxon>Planctomycetota</taxon>
        <taxon>Planctomycetia</taxon>
        <taxon>Pirellulales</taxon>
        <taxon>Pirellulaceae</taxon>
        <taxon>Novipirellula</taxon>
    </lineage>
</organism>
<feature type="chain" id="PRO_5022798327" evidence="1">
    <location>
        <begin position="42"/>
        <end position="657"/>
    </location>
</feature>
<evidence type="ECO:0000256" key="1">
    <source>
        <dbReference type="SAM" id="SignalP"/>
    </source>
</evidence>
<sequence precursor="true">MDRGKPRNMKRISMSLLMRFYKRRVLSALLAVSMLAHHASATDVTVTNTADSGAGSLRAAIGNAAEGDRIVFDIPGASPSTIILLSNLPTIASGVTFDNPVASPITLDRNGFGPLRYAASSMIDPGTLVLETSGAPSVDTDLDAPTGTTVFGARAVTGNLMVAGTLAPGAAATPGSIGTFKVTGDLDLTDSNVELDISSSSTSSDLIDVDGTLTVTDATLTPNFIGGQFKLGDNFKVFESTTPIVGGFENQSDTFALPNQPFLQAITDASVSGEFTFLIQDNGMNFTDVVSGSNQTAAAALLDRVRADTPTPSPSIEAKNAADALRNGTTDQAVMAIDQLSGSIYPSLIGAEIHHIQNNVESVRDRIAMQFGFDSDTLERAPWARVYGVTGEVDADEYETLGYRHRIGGMELGAGVAGNNGLSAHTFAHLATANLDIHGVDQHADIDSYRMGGAVEYVGPRFYVLGAAGAGIQNYEVRRSLSALTDSPFAESSFDGSAQYGYVELGTLVPGLAMLWTPYVALHSTRVELDSIRETGDTTFALINEGGAGDSLRSALGLSLAQSGLTPLGIATTRIRFGWMHEYLDESEAFVSAIANDGTPTESLTDRGVQAGSDFGFARVQVDMGHLFGGQFSVAYVGQANRDSFYNSLLAGIRWIL</sequence>
<dbReference type="InterPro" id="IPR005546">
    <property type="entry name" value="Autotransporte_beta"/>
</dbReference>
<evidence type="ECO:0000313" key="3">
    <source>
        <dbReference type="EMBL" id="TWU14975.1"/>
    </source>
</evidence>
<proteinExistence type="predicted"/>
<accession>A0A5C6BSQ2</accession>
<dbReference type="PROSITE" id="PS51208">
    <property type="entry name" value="AUTOTRANSPORTER"/>
    <property type="match status" value="1"/>
</dbReference>
<feature type="signal peptide" evidence="1">
    <location>
        <begin position="1"/>
        <end position="41"/>
    </location>
</feature>
<dbReference type="EMBL" id="SJPT01000016">
    <property type="protein sequence ID" value="TWU14975.1"/>
    <property type="molecule type" value="Genomic_DNA"/>
</dbReference>
<feature type="domain" description="Autotransporter" evidence="2">
    <location>
        <begin position="375"/>
        <end position="657"/>
    </location>
</feature>
<dbReference type="Gene3D" id="2.40.128.130">
    <property type="entry name" value="Autotransporter beta-domain"/>
    <property type="match status" value="1"/>
</dbReference>
<dbReference type="SMART" id="SM00869">
    <property type="entry name" value="Autotransporter"/>
    <property type="match status" value="1"/>
</dbReference>
<dbReference type="InterPro" id="IPR036709">
    <property type="entry name" value="Autotransporte_beta_dom_sf"/>
</dbReference>
<evidence type="ECO:0000259" key="2">
    <source>
        <dbReference type="PROSITE" id="PS51208"/>
    </source>
</evidence>
<dbReference type="Proteomes" id="UP000316304">
    <property type="component" value="Unassembled WGS sequence"/>
</dbReference>
<keyword evidence="4" id="KW-1185">Reference proteome</keyword>
<gene>
    <name evidence="3" type="ORF">Pla52o_55120</name>
</gene>